<feature type="transmembrane region" description="Helical" evidence="1">
    <location>
        <begin position="65"/>
        <end position="88"/>
    </location>
</feature>
<name>A0A1G6G777_BACOV</name>
<dbReference type="FunFam" id="2.60.120.1440:FF:000001">
    <property type="entry name" value="Putative anti-sigma factor"/>
    <property type="match status" value="1"/>
</dbReference>
<sequence>MIDHSDKKLDYALRAIQHPQLRETDEFLQWINIPDNKELFLELMACKEAVIRENLERKRRVRSRMYIGAAAFTAAAVLVLVFLIPSLFPTTSRQMEQPIRLFAAITDGEHVMLQTDGHSEQLLEDSVMNLKEVGALTSDTICCQTLTTPRGKSFLLVLSDGTKVWINAESSLRYPVAFNGKERRVELKGEACFEVAKNGKCPFIVSTDGMETTVLGTKFNIRSYKTEDRHVTLVQGKVEVTNMTSHQSVILQPGQDLTYTENGEENISRVNIATYTAWTEGMFYFEDASLKDIMSSLGRWYNVNIDFEQAELYHIRLNFWANRDARLEEALELLNKLEKVRVDYQDETITIKHI</sequence>
<dbReference type="AlphaFoldDB" id="A0A1G6G777"/>
<keyword evidence="1" id="KW-0472">Membrane</keyword>
<dbReference type="InterPro" id="IPR012373">
    <property type="entry name" value="Ferrdict_sens_TM"/>
</dbReference>
<dbReference type="Gene3D" id="3.55.50.30">
    <property type="match status" value="1"/>
</dbReference>
<keyword evidence="1" id="KW-0812">Transmembrane</keyword>
<evidence type="ECO:0000259" key="2">
    <source>
        <dbReference type="Pfam" id="PF04773"/>
    </source>
</evidence>
<dbReference type="Pfam" id="PF16344">
    <property type="entry name" value="FecR_C"/>
    <property type="match status" value="1"/>
</dbReference>
<evidence type="ECO:0000313" key="4">
    <source>
        <dbReference type="EMBL" id="SDB77830.1"/>
    </source>
</evidence>
<evidence type="ECO:0000313" key="5">
    <source>
        <dbReference type="Proteomes" id="UP000183670"/>
    </source>
</evidence>
<dbReference type="PANTHER" id="PTHR30273">
    <property type="entry name" value="PERIPLASMIC SIGNAL SENSOR AND SIGMA FACTOR ACTIVATOR FECR-RELATED"/>
    <property type="match status" value="1"/>
</dbReference>
<evidence type="ECO:0000259" key="3">
    <source>
        <dbReference type="Pfam" id="PF16344"/>
    </source>
</evidence>
<accession>A0A1G6G777</accession>
<dbReference type="Proteomes" id="UP000183670">
    <property type="component" value="Unassembled WGS sequence"/>
</dbReference>
<dbReference type="InterPro" id="IPR006860">
    <property type="entry name" value="FecR"/>
</dbReference>
<reference evidence="4 5" key="1">
    <citation type="submission" date="2016-10" db="EMBL/GenBank/DDBJ databases">
        <authorList>
            <person name="de Groot N.N."/>
        </authorList>
    </citation>
    <scope>NUCLEOTIDE SEQUENCE [LARGE SCALE GENOMIC DNA]</scope>
    <source>
        <strain evidence="4 5">NLAE-zl-C500</strain>
    </source>
</reference>
<evidence type="ECO:0000256" key="1">
    <source>
        <dbReference type="SAM" id="Phobius"/>
    </source>
</evidence>
<dbReference type="InterPro" id="IPR032508">
    <property type="entry name" value="FecR_C"/>
</dbReference>
<proteinExistence type="predicted"/>
<dbReference type="Pfam" id="PF04773">
    <property type="entry name" value="FecR"/>
    <property type="match status" value="1"/>
</dbReference>
<gene>
    <name evidence="4" type="ORF">SAMN05192581_102846</name>
</gene>
<feature type="domain" description="Protein FecR C-terminal" evidence="3">
    <location>
        <begin position="283"/>
        <end position="351"/>
    </location>
</feature>
<dbReference type="GO" id="GO:0016989">
    <property type="term" value="F:sigma factor antagonist activity"/>
    <property type="evidence" value="ECO:0007669"/>
    <property type="project" value="TreeGrafter"/>
</dbReference>
<keyword evidence="1" id="KW-1133">Transmembrane helix</keyword>
<dbReference type="EMBL" id="FMYE01000028">
    <property type="protein sequence ID" value="SDB77830.1"/>
    <property type="molecule type" value="Genomic_DNA"/>
</dbReference>
<dbReference type="PANTHER" id="PTHR30273:SF2">
    <property type="entry name" value="PROTEIN FECR"/>
    <property type="match status" value="1"/>
</dbReference>
<feature type="domain" description="FecR protein" evidence="2">
    <location>
        <begin position="145"/>
        <end position="239"/>
    </location>
</feature>
<dbReference type="Gene3D" id="2.60.120.1440">
    <property type="match status" value="1"/>
</dbReference>
<protein>
    <submittedName>
        <fullName evidence="4">FecR family protein</fullName>
    </submittedName>
</protein>
<organism evidence="4 5">
    <name type="scientific">Bacteroides ovatus</name>
    <dbReference type="NCBI Taxonomy" id="28116"/>
    <lineage>
        <taxon>Bacteria</taxon>
        <taxon>Pseudomonadati</taxon>
        <taxon>Bacteroidota</taxon>
        <taxon>Bacteroidia</taxon>
        <taxon>Bacteroidales</taxon>
        <taxon>Bacteroidaceae</taxon>
        <taxon>Bacteroides</taxon>
    </lineage>
</organism>
<dbReference type="RefSeq" id="WP_074558743.1">
    <property type="nucleotide sequence ID" value="NZ_FMYE01000028.1"/>
</dbReference>